<dbReference type="PANTHER" id="PTHR10629:SF52">
    <property type="entry name" value="DNA (CYTOSINE-5)-METHYLTRANSFERASE 1"/>
    <property type="match status" value="1"/>
</dbReference>
<feature type="region of interest" description="Disordered" evidence="9">
    <location>
        <begin position="252"/>
        <end position="290"/>
    </location>
</feature>
<dbReference type="InterPro" id="IPR001525">
    <property type="entry name" value="C5_MeTfrase"/>
</dbReference>
<evidence type="ECO:0000256" key="9">
    <source>
        <dbReference type="SAM" id="MobiDB-lite"/>
    </source>
</evidence>
<dbReference type="Proteomes" id="UP000786693">
    <property type="component" value="Unassembled WGS sequence"/>
</dbReference>
<dbReference type="GO" id="GO:0008168">
    <property type="term" value="F:methyltransferase activity"/>
    <property type="evidence" value="ECO:0007669"/>
    <property type="project" value="UniProtKB-KW"/>
</dbReference>
<dbReference type="InterPro" id="IPR050390">
    <property type="entry name" value="C5-Methyltransferase"/>
</dbReference>
<keyword evidence="11" id="KW-1185">Reference proteome</keyword>
<dbReference type="PRINTS" id="PR00105">
    <property type="entry name" value="C5METTRFRASE"/>
</dbReference>
<keyword evidence="5" id="KW-0680">Restriction system</keyword>
<organism evidence="10 11">
    <name type="scientific">Jannaschia pagri</name>
    <dbReference type="NCBI Taxonomy" id="2829797"/>
    <lineage>
        <taxon>Bacteria</taxon>
        <taxon>Pseudomonadati</taxon>
        <taxon>Pseudomonadota</taxon>
        <taxon>Alphaproteobacteria</taxon>
        <taxon>Rhodobacterales</taxon>
        <taxon>Roseobacteraceae</taxon>
        <taxon>Jannaschia</taxon>
    </lineage>
</organism>
<dbReference type="Pfam" id="PF00145">
    <property type="entry name" value="DNA_methylase"/>
    <property type="match status" value="1"/>
</dbReference>
<dbReference type="EC" id="2.1.1.37" evidence="1"/>
<evidence type="ECO:0000313" key="11">
    <source>
        <dbReference type="Proteomes" id="UP000786693"/>
    </source>
</evidence>
<feature type="active site" evidence="7">
    <location>
        <position position="77"/>
    </location>
</feature>
<evidence type="ECO:0000256" key="5">
    <source>
        <dbReference type="ARBA" id="ARBA00022747"/>
    </source>
</evidence>
<evidence type="ECO:0000256" key="7">
    <source>
        <dbReference type="PROSITE-ProRule" id="PRU01016"/>
    </source>
</evidence>
<dbReference type="SUPFAM" id="SSF53335">
    <property type="entry name" value="S-adenosyl-L-methionine-dependent methyltransferases"/>
    <property type="match status" value="1"/>
</dbReference>
<dbReference type="PANTHER" id="PTHR10629">
    <property type="entry name" value="CYTOSINE-SPECIFIC METHYLTRANSFERASE"/>
    <property type="match status" value="1"/>
</dbReference>
<dbReference type="PROSITE" id="PS00095">
    <property type="entry name" value="C5_MTASE_2"/>
    <property type="match status" value="1"/>
</dbReference>
<dbReference type="EMBL" id="BPFH01000003">
    <property type="protein sequence ID" value="GIT95538.1"/>
    <property type="molecule type" value="Genomic_DNA"/>
</dbReference>
<dbReference type="Gene3D" id="3.90.120.10">
    <property type="entry name" value="DNA Methylase, subunit A, domain 2"/>
    <property type="match status" value="1"/>
</dbReference>
<evidence type="ECO:0000256" key="2">
    <source>
        <dbReference type="ARBA" id="ARBA00022603"/>
    </source>
</evidence>
<evidence type="ECO:0000313" key="10">
    <source>
        <dbReference type="EMBL" id="GIT95538.1"/>
    </source>
</evidence>
<dbReference type="RefSeq" id="WP_220749022.1">
    <property type="nucleotide sequence ID" value="NZ_BPFH01000003.1"/>
</dbReference>
<dbReference type="PROSITE" id="PS51679">
    <property type="entry name" value="SAM_MT_C5"/>
    <property type="match status" value="1"/>
</dbReference>
<protein>
    <recommendedName>
        <fullName evidence="1">DNA (cytosine-5-)-methyltransferase</fullName>
        <ecNumber evidence="1">2.1.1.37</ecNumber>
    </recommendedName>
</protein>
<evidence type="ECO:0000256" key="4">
    <source>
        <dbReference type="ARBA" id="ARBA00022691"/>
    </source>
</evidence>
<evidence type="ECO:0000256" key="3">
    <source>
        <dbReference type="ARBA" id="ARBA00022679"/>
    </source>
</evidence>
<dbReference type="InterPro" id="IPR029063">
    <property type="entry name" value="SAM-dependent_MTases_sf"/>
</dbReference>
<comment type="caution">
    <text evidence="10">The sequence shown here is derived from an EMBL/GenBank/DDBJ whole genome shotgun (WGS) entry which is preliminary data.</text>
</comment>
<evidence type="ECO:0000256" key="1">
    <source>
        <dbReference type="ARBA" id="ARBA00011975"/>
    </source>
</evidence>
<dbReference type="Gene3D" id="3.40.50.150">
    <property type="entry name" value="Vaccinia Virus protein VP39"/>
    <property type="match status" value="1"/>
</dbReference>
<keyword evidence="4 7" id="KW-0949">S-adenosyl-L-methionine</keyword>
<dbReference type="NCBIfam" id="TIGR00675">
    <property type="entry name" value="dcm"/>
    <property type="match status" value="1"/>
</dbReference>
<reference evidence="10 11" key="1">
    <citation type="submission" date="2021-05" db="EMBL/GenBank/DDBJ databases">
        <title>Bacteria Genome sequencing.</title>
        <authorList>
            <person name="Takabe Y."/>
            <person name="Nakajima Y."/>
            <person name="Suzuki S."/>
            <person name="Shiozaki T."/>
        </authorList>
    </citation>
    <scope>NUCLEOTIDE SEQUENCE [LARGE SCALE GENOMIC DNA]</scope>
    <source>
        <strain evidence="10 11">AI_62</strain>
    </source>
</reference>
<keyword evidence="3 7" id="KW-0808">Transferase</keyword>
<dbReference type="InterPro" id="IPR031303">
    <property type="entry name" value="C5_meth_CS"/>
</dbReference>
<gene>
    <name evidence="10" type="ORF">JANAI62_21610</name>
</gene>
<comment type="similarity">
    <text evidence="7 8">Belongs to the class I-like SAM-binding methyltransferase superfamily. C5-methyltransferase family.</text>
</comment>
<comment type="catalytic activity">
    <reaction evidence="6">
        <text>a 2'-deoxycytidine in DNA + S-adenosyl-L-methionine = a 5-methyl-2'-deoxycytidine in DNA + S-adenosyl-L-homocysteine + H(+)</text>
        <dbReference type="Rhea" id="RHEA:13681"/>
        <dbReference type="Rhea" id="RHEA-COMP:11369"/>
        <dbReference type="Rhea" id="RHEA-COMP:11370"/>
        <dbReference type="ChEBI" id="CHEBI:15378"/>
        <dbReference type="ChEBI" id="CHEBI:57856"/>
        <dbReference type="ChEBI" id="CHEBI:59789"/>
        <dbReference type="ChEBI" id="CHEBI:85452"/>
        <dbReference type="ChEBI" id="CHEBI:85454"/>
        <dbReference type="EC" id="2.1.1.37"/>
    </reaction>
</comment>
<accession>A0ABQ4NMC2</accession>
<sequence length="360" mass="39419">MSIVELFSGCGGFSHGIEAAGFSVAVAYDNDPVLSSSYHRNFPSTKQIQADVSLLTATDVIQEVSGPILGIVGGPPCQGFSSIGKRREDDPRRELLSHFFRIVSEVRPTFFVMENVVGLQQGAAKEVLSGALEHVSDNFNISAPMVLDASDFGAATKRERVFVIGFRKELQILFGEERLAPYKMPPTSVADAIIDLGAAKKSSTTAHDDTWEIPSGMGLSAYAKRLVAEDRKFTGNIRTKHTDAVKKRFAKVPPGKTDKVGRHPRLSWEGQCPTLRAGTGSDRGSFQSVRPLHPEEPRVITVREAARLQGFPDRHFFHDTIWHSFRMIGNSVSPIMSYALFRAIQDCLEEASVNSAVAAE</sequence>
<evidence type="ECO:0000256" key="6">
    <source>
        <dbReference type="ARBA" id="ARBA00047422"/>
    </source>
</evidence>
<name>A0ABQ4NMC2_9RHOB</name>
<dbReference type="GO" id="GO:0032259">
    <property type="term" value="P:methylation"/>
    <property type="evidence" value="ECO:0007669"/>
    <property type="project" value="UniProtKB-KW"/>
</dbReference>
<keyword evidence="2 7" id="KW-0489">Methyltransferase</keyword>
<evidence type="ECO:0000256" key="8">
    <source>
        <dbReference type="RuleBase" id="RU000416"/>
    </source>
</evidence>
<proteinExistence type="inferred from homology"/>